<dbReference type="SMART" id="SM01321">
    <property type="entry name" value="Y1_Tnp"/>
    <property type="match status" value="1"/>
</dbReference>
<dbReference type="Gene3D" id="3.30.70.1290">
    <property type="entry name" value="Transposase IS200-like"/>
    <property type="match status" value="1"/>
</dbReference>
<dbReference type="NCBIfam" id="NF033573">
    <property type="entry name" value="transpos_IS200"/>
    <property type="match status" value="1"/>
</dbReference>
<dbReference type="GO" id="GO:0006313">
    <property type="term" value="P:DNA transposition"/>
    <property type="evidence" value="ECO:0007669"/>
    <property type="project" value="InterPro"/>
</dbReference>
<gene>
    <name evidence="2" type="primary">tnpA</name>
    <name evidence="2" type="ORF">RINTU1_05270</name>
</gene>
<dbReference type="GO" id="GO:0003677">
    <property type="term" value="F:DNA binding"/>
    <property type="evidence" value="ECO:0007669"/>
    <property type="project" value="InterPro"/>
</dbReference>
<protein>
    <submittedName>
        <fullName evidence="2">Transposase IS200 like</fullName>
    </submittedName>
</protein>
<dbReference type="SUPFAM" id="SSF143422">
    <property type="entry name" value="Transposase IS200-like"/>
    <property type="match status" value="1"/>
</dbReference>
<reference evidence="2 3" key="1">
    <citation type="submission" date="2020-06" db="EMBL/GenBank/DDBJ databases">
        <title>The genome sequence of Candidatus Regiella insecticola strain Tut.</title>
        <authorList>
            <person name="Nikoh N."/>
            <person name="Tsuchida T."/>
            <person name="Koga R."/>
            <person name="Oshima K."/>
            <person name="Hattori M."/>
            <person name="Fukatsu T."/>
        </authorList>
    </citation>
    <scope>NUCLEOTIDE SEQUENCE [LARGE SCALE GENOMIC DNA]</scope>
    <source>
        <strain evidence="2 3">Tut</strain>
    </source>
</reference>
<feature type="domain" description="Transposase IS200-like" evidence="1">
    <location>
        <begin position="15"/>
        <end position="133"/>
    </location>
</feature>
<dbReference type="Proteomes" id="UP000504714">
    <property type="component" value="Unassembled WGS sequence"/>
</dbReference>
<organism evidence="2 3">
    <name type="scientific">Candidatus Regiella insecticola</name>
    <dbReference type="NCBI Taxonomy" id="138073"/>
    <lineage>
        <taxon>Bacteria</taxon>
        <taxon>Pseudomonadati</taxon>
        <taxon>Pseudomonadota</taxon>
        <taxon>Gammaproteobacteria</taxon>
        <taxon>Enterobacterales</taxon>
        <taxon>Enterobacteriaceae</taxon>
        <taxon>aphid secondary symbionts</taxon>
        <taxon>Candidatus Regiella</taxon>
    </lineage>
</organism>
<sequence>MTMTTSSYESLSHSKWDCKCHLIFVPKYRKKMLYGKIRQFLGPLFHDLAKHRSCRILEGHMVQDHVHMLIAIPPKYSVAEVIGYIKGKSAIAVARQFGGRKRNFNGERFWARGYAVSTVGFEEAKIKEYIRNQEQLDTKGADERGDF</sequence>
<evidence type="ECO:0000313" key="3">
    <source>
        <dbReference type="Proteomes" id="UP000504714"/>
    </source>
</evidence>
<accession>A0A6L2ZKY2</accession>
<evidence type="ECO:0000259" key="1">
    <source>
        <dbReference type="SMART" id="SM01321"/>
    </source>
</evidence>
<comment type="caution">
    <text evidence="2">The sequence shown here is derived from an EMBL/GenBank/DDBJ whole genome shotgun (WGS) entry which is preliminary data.</text>
</comment>
<dbReference type="InterPro" id="IPR002686">
    <property type="entry name" value="Transposase_17"/>
</dbReference>
<dbReference type="GO" id="GO:0004803">
    <property type="term" value="F:transposase activity"/>
    <property type="evidence" value="ECO:0007669"/>
    <property type="project" value="InterPro"/>
</dbReference>
<proteinExistence type="predicted"/>
<dbReference type="AlphaFoldDB" id="A0A6L2ZKY2"/>
<name>A0A6L2ZKY2_9ENTR</name>
<dbReference type="EMBL" id="BLXO01000001">
    <property type="protein sequence ID" value="GFN45396.1"/>
    <property type="molecule type" value="Genomic_DNA"/>
</dbReference>
<dbReference type="InterPro" id="IPR036515">
    <property type="entry name" value="Transposase_17_sf"/>
</dbReference>
<dbReference type="PANTHER" id="PTHR33360:SF2">
    <property type="entry name" value="TRANSPOSASE FOR INSERTION SEQUENCE ELEMENT IS200"/>
    <property type="match status" value="1"/>
</dbReference>
<evidence type="ECO:0000313" key="2">
    <source>
        <dbReference type="EMBL" id="GFN45396.1"/>
    </source>
</evidence>
<dbReference type="Pfam" id="PF01797">
    <property type="entry name" value="Y1_Tnp"/>
    <property type="match status" value="1"/>
</dbReference>
<dbReference type="PANTHER" id="PTHR33360">
    <property type="entry name" value="TRANSPOSASE FOR INSERTION SEQUENCE ELEMENT IS200"/>
    <property type="match status" value="1"/>
</dbReference>